<accession>A0A3N0AXL6</accession>
<keyword evidence="2" id="KW-1185">Reference proteome</keyword>
<organism evidence="1 2">
    <name type="scientific">Adlercreutzia equolifaciens subsp. celatus DSM 18785</name>
    <dbReference type="NCBI Taxonomy" id="1121021"/>
    <lineage>
        <taxon>Bacteria</taxon>
        <taxon>Bacillati</taxon>
        <taxon>Actinomycetota</taxon>
        <taxon>Coriobacteriia</taxon>
        <taxon>Eggerthellales</taxon>
        <taxon>Eggerthellaceae</taxon>
        <taxon>Adlercreutzia</taxon>
    </lineage>
</organism>
<dbReference type="InterPro" id="IPR014756">
    <property type="entry name" value="Ig_E-set"/>
</dbReference>
<evidence type="ECO:0000313" key="2">
    <source>
        <dbReference type="Proteomes" id="UP000278327"/>
    </source>
</evidence>
<dbReference type="AlphaFoldDB" id="A0A3N0AXL6"/>
<proteinExistence type="predicted"/>
<protein>
    <submittedName>
        <fullName evidence="1">Molybdopterin-binding protein</fullName>
    </submittedName>
</protein>
<gene>
    <name evidence="1" type="ORF">DMP10_01340</name>
</gene>
<dbReference type="EMBL" id="QICA01000002">
    <property type="protein sequence ID" value="RNL39605.1"/>
    <property type="molecule type" value="Genomic_DNA"/>
</dbReference>
<evidence type="ECO:0000313" key="1">
    <source>
        <dbReference type="EMBL" id="RNL39605.1"/>
    </source>
</evidence>
<dbReference type="Gene3D" id="2.60.40.650">
    <property type="match status" value="1"/>
</dbReference>
<sequence>MISTVYGIKGKPITLEGYADDFDRQIVAVEFSFDRGATWSRKDIDDAKPGIPVHWSYTFTPQEAGRYELRVRSVNIRGEKSPEAAFVPISVSE</sequence>
<dbReference type="SUPFAM" id="SSF81296">
    <property type="entry name" value="E set domains"/>
    <property type="match status" value="1"/>
</dbReference>
<dbReference type="RefSeq" id="WP_117284898.1">
    <property type="nucleotide sequence ID" value="NZ_JAMTCE010000009.1"/>
</dbReference>
<reference evidence="1 2" key="1">
    <citation type="journal article" date="2019" name="Microbiol. Resour. Announc.">
        <title>Draft Genome Sequences of Type Strains of Gordonibacter faecihominis, Paraeggerthella hongkongensis, Parvibacter caecicola,Slackia equolifaciens, Slackia faecicanis, and Slackia isoflavoniconvertens.</title>
        <authorList>
            <person name="Danylec N."/>
            <person name="Stoll D.A."/>
            <person name="Dotsch A."/>
            <person name="Huch M."/>
        </authorList>
    </citation>
    <scope>NUCLEOTIDE SEQUENCE [LARGE SCALE GENOMIC DNA]</scope>
    <source>
        <strain evidence="1 2">DSM 18785</strain>
    </source>
</reference>
<comment type="caution">
    <text evidence="1">The sequence shown here is derived from an EMBL/GenBank/DDBJ whole genome shotgun (WGS) entry which is preliminary data.</text>
</comment>
<name>A0A3N0AXL6_9ACTN</name>
<dbReference type="Proteomes" id="UP000278327">
    <property type="component" value="Unassembled WGS sequence"/>
</dbReference>